<dbReference type="Gene3D" id="3.20.20.105">
    <property type="entry name" value="Queuine tRNA-ribosyltransferase-like"/>
    <property type="match status" value="1"/>
</dbReference>
<evidence type="ECO:0000313" key="9">
    <source>
        <dbReference type="EMBL" id="HDW51865.1"/>
    </source>
</evidence>
<dbReference type="InterPro" id="IPR050076">
    <property type="entry name" value="ArchSynthase1/Queuine_TRR"/>
</dbReference>
<evidence type="ECO:0000256" key="2">
    <source>
        <dbReference type="ARBA" id="ARBA00022679"/>
    </source>
</evidence>
<dbReference type="UniPathway" id="UPA00392"/>
<reference evidence="9" key="1">
    <citation type="journal article" date="2020" name="mSystems">
        <title>Genome- and Community-Level Interaction Insights into Carbon Utilization and Element Cycling Functions of Hydrothermarchaeota in Hydrothermal Sediment.</title>
        <authorList>
            <person name="Zhou Z."/>
            <person name="Liu Y."/>
            <person name="Xu W."/>
            <person name="Pan J."/>
            <person name="Luo Z.H."/>
            <person name="Li M."/>
        </authorList>
    </citation>
    <scope>NUCLEOTIDE SEQUENCE [LARGE SCALE GENOMIC DNA]</scope>
    <source>
        <strain evidence="9">SpSt-301</strain>
    </source>
</reference>
<name>A0A7C1F428_9THEO</name>
<sequence>MSFHFEILKQDGLARLGRLYTPHGVVKTPVFIPVGTQGTVKAMTPEELRALGAQMILGNTYHLYLRPGVEIIREAGGLHRFIHWDGPILTDSGGYQVFSLAPLRRLTGEGVIFRSHLDGSEHLFTPEKVVALQELLGSDIAMVLDECPPYPASYEEVTAAVARTTIWAERSLAARSTAQALFGIVQGGVYRDLREKSARELVKLDFPGYAIGGLSVGEPKELMYQVLDWTVPLLPPEKPRYLMGVGHPDDIIEAVARGVDMFDCVLPTRLGRHGGVLTPSGRLNIRNACYARDFGPLVSGCNCYVCQNFSRAYVHHLVRAGEILGVRLLTTHNLFFLLELTAAIRAAIAAGEFASFREQWRQKAASDSKNGAQA</sequence>
<evidence type="ECO:0000256" key="5">
    <source>
        <dbReference type="ARBA" id="ARBA00022833"/>
    </source>
</evidence>
<keyword evidence="4 7" id="KW-0671">Queuosine biosynthesis</keyword>
<dbReference type="GO" id="GO:0005829">
    <property type="term" value="C:cytosol"/>
    <property type="evidence" value="ECO:0007669"/>
    <property type="project" value="TreeGrafter"/>
</dbReference>
<dbReference type="GO" id="GO:0008616">
    <property type="term" value="P:tRNA queuosine(34) biosynthetic process"/>
    <property type="evidence" value="ECO:0007669"/>
    <property type="project" value="UniProtKB-UniRule"/>
</dbReference>
<comment type="pathway">
    <text evidence="7">tRNA modification; tRNA-queuosine biosynthesis.</text>
</comment>
<protein>
    <recommendedName>
        <fullName evidence="7">Queuine tRNA-ribosyltransferase</fullName>
        <ecNumber evidence="7">2.4.2.29</ecNumber>
    </recommendedName>
    <alternativeName>
        <fullName evidence="7">Guanine insertion enzyme</fullName>
    </alternativeName>
    <alternativeName>
        <fullName evidence="7">tRNA-guanine transglycosylase</fullName>
    </alternativeName>
</protein>
<comment type="cofactor">
    <cofactor evidence="7">
        <name>Zn(2+)</name>
        <dbReference type="ChEBI" id="CHEBI:29105"/>
    </cofactor>
    <text evidence="7">Binds 1 zinc ion per subunit.</text>
</comment>
<feature type="binding site" evidence="7">
    <location>
        <begin position="91"/>
        <end position="95"/>
    </location>
    <ligand>
        <name>substrate</name>
    </ligand>
</feature>
<dbReference type="HAMAP" id="MF_00168">
    <property type="entry name" value="Q_tRNA_Tgt"/>
    <property type="match status" value="1"/>
</dbReference>
<keyword evidence="5 7" id="KW-0862">Zinc</keyword>
<feature type="binding site" evidence="7">
    <location>
        <position position="301"/>
    </location>
    <ligand>
        <name>Zn(2+)</name>
        <dbReference type="ChEBI" id="CHEBI:29105"/>
    </ligand>
</feature>
<keyword evidence="1 7" id="KW-0328">Glycosyltransferase</keyword>
<feature type="binding site" evidence="7">
    <location>
        <position position="306"/>
    </location>
    <ligand>
        <name>Zn(2+)</name>
        <dbReference type="ChEBI" id="CHEBI:29105"/>
    </ligand>
</feature>
<evidence type="ECO:0000256" key="1">
    <source>
        <dbReference type="ARBA" id="ARBA00022676"/>
    </source>
</evidence>
<dbReference type="EMBL" id="DSMV01000243">
    <property type="protein sequence ID" value="HDW51865.1"/>
    <property type="molecule type" value="Genomic_DNA"/>
</dbReference>
<dbReference type="InterPro" id="IPR036511">
    <property type="entry name" value="TGT-like_sf"/>
</dbReference>
<comment type="catalytic activity">
    <reaction evidence="6 7">
        <text>7-aminomethyl-7-carbaguanine + guanosine(34) in tRNA = 7-aminomethyl-7-carbaguanosine(34) in tRNA + guanine</text>
        <dbReference type="Rhea" id="RHEA:24104"/>
        <dbReference type="Rhea" id="RHEA-COMP:10341"/>
        <dbReference type="Rhea" id="RHEA-COMP:10342"/>
        <dbReference type="ChEBI" id="CHEBI:16235"/>
        <dbReference type="ChEBI" id="CHEBI:58703"/>
        <dbReference type="ChEBI" id="CHEBI:74269"/>
        <dbReference type="ChEBI" id="CHEBI:82833"/>
        <dbReference type="EC" id="2.4.2.29"/>
    </reaction>
</comment>
<evidence type="ECO:0000259" key="8">
    <source>
        <dbReference type="Pfam" id="PF01702"/>
    </source>
</evidence>
<keyword evidence="7" id="KW-0479">Metal-binding</keyword>
<comment type="function">
    <text evidence="7">Catalyzes the base-exchange of a guanine (G) residue with the queuine precursor 7-aminomethyl-7-deazaguanine (PreQ1) at position 34 (anticodon wobble position) in tRNAs with GU(N) anticodons (tRNA-Asp, -Asn, -His and -Tyr). Catalysis occurs through a double-displacement mechanism. The nucleophile active site attacks the C1' of nucleotide 34 to detach the guanine base from the RNA, forming a covalent enzyme-RNA intermediate. The proton acceptor active site deprotonates the incoming PreQ1, allowing a nucleophilic attack on the C1' of the ribose to form the product. After dissociation, two additional enzymatic reactions on the tRNA convert PreQ1 to queuine (Q), resulting in the hypermodified nucleoside queuosine (7-(((4,5-cis-dihydroxy-2-cyclopenten-1-yl)amino)methyl)-7-deazaguanosine).</text>
</comment>
<dbReference type="Pfam" id="PF01702">
    <property type="entry name" value="TGT"/>
    <property type="match status" value="1"/>
</dbReference>
<dbReference type="GO" id="GO:0008479">
    <property type="term" value="F:tRNA-guanosine(34) queuine transglycosylase activity"/>
    <property type="evidence" value="ECO:0007669"/>
    <property type="project" value="UniProtKB-UniRule"/>
</dbReference>
<feature type="binding site" evidence="7">
    <location>
        <position position="186"/>
    </location>
    <ligand>
        <name>substrate</name>
    </ligand>
</feature>
<feature type="binding site" evidence="7">
    <location>
        <position position="145"/>
    </location>
    <ligand>
        <name>substrate</name>
    </ligand>
</feature>
<organism evidence="9">
    <name type="scientific">Ammonifex degensii</name>
    <dbReference type="NCBI Taxonomy" id="42838"/>
    <lineage>
        <taxon>Bacteria</taxon>
        <taxon>Bacillati</taxon>
        <taxon>Bacillota</taxon>
        <taxon>Clostridia</taxon>
        <taxon>Thermoanaerobacterales</taxon>
        <taxon>Thermoanaerobacteraceae</taxon>
        <taxon>Ammonifex</taxon>
    </lineage>
</organism>
<dbReference type="GO" id="GO:0046872">
    <property type="term" value="F:metal ion binding"/>
    <property type="evidence" value="ECO:0007669"/>
    <property type="project" value="UniProtKB-KW"/>
</dbReference>
<dbReference type="InterPro" id="IPR002616">
    <property type="entry name" value="tRNA_ribo_trans-like"/>
</dbReference>
<gene>
    <name evidence="7" type="primary">tgt</name>
    <name evidence="9" type="ORF">ENQ35_03940</name>
</gene>
<dbReference type="InterPro" id="IPR004803">
    <property type="entry name" value="TGT"/>
</dbReference>
<feature type="binding site" evidence="7">
    <location>
        <position position="332"/>
    </location>
    <ligand>
        <name>Zn(2+)</name>
        <dbReference type="ChEBI" id="CHEBI:29105"/>
    </ligand>
</feature>
<evidence type="ECO:0000256" key="6">
    <source>
        <dbReference type="ARBA" id="ARBA00050112"/>
    </source>
</evidence>
<feature type="active site" description="Proton acceptor" evidence="7">
    <location>
        <position position="91"/>
    </location>
</feature>
<dbReference type="EC" id="2.4.2.29" evidence="7"/>
<comment type="caution">
    <text evidence="9">The sequence shown here is derived from an EMBL/GenBank/DDBJ whole genome shotgun (WGS) entry which is preliminary data.</text>
</comment>
<accession>A0A7C1F428</accession>
<evidence type="ECO:0000256" key="4">
    <source>
        <dbReference type="ARBA" id="ARBA00022785"/>
    </source>
</evidence>
<dbReference type="PANTHER" id="PTHR46499:SF1">
    <property type="entry name" value="QUEUINE TRNA-RIBOSYLTRANSFERASE"/>
    <property type="match status" value="1"/>
</dbReference>
<feature type="binding site" evidence="7">
    <location>
        <position position="303"/>
    </location>
    <ligand>
        <name>Zn(2+)</name>
        <dbReference type="ChEBI" id="CHEBI:29105"/>
    </ligand>
</feature>
<dbReference type="AlphaFoldDB" id="A0A7C1F428"/>
<keyword evidence="2 7" id="KW-0808">Transferase</keyword>
<feature type="binding site" evidence="7">
    <location>
        <position position="213"/>
    </location>
    <ligand>
        <name>substrate</name>
    </ligand>
</feature>
<comment type="similarity">
    <text evidence="7">Belongs to the queuine tRNA-ribosyltransferase family.</text>
</comment>
<dbReference type="PANTHER" id="PTHR46499">
    <property type="entry name" value="QUEUINE TRNA-RIBOSYLTRANSFERASE"/>
    <property type="match status" value="1"/>
</dbReference>
<feature type="domain" description="tRNA-guanine(15) transglycosylase-like" evidence="8">
    <location>
        <begin position="12"/>
        <end position="364"/>
    </location>
</feature>
<dbReference type="NCBIfam" id="TIGR00430">
    <property type="entry name" value="Q_tRNA_tgt"/>
    <property type="match status" value="1"/>
</dbReference>
<comment type="subunit">
    <text evidence="7">Homodimer. Within each dimer, one monomer is responsible for RNA recognition and catalysis, while the other monomer binds to the replacement base PreQ1.</text>
</comment>
<evidence type="ECO:0000256" key="3">
    <source>
        <dbReference type="ARBA" id="ARBA00022694"/>
    </source>
</evidence>
<dbReference type="FunFam" id="3.20.20.105:FF:000001">
    <property type="entry name" value="Queuine tRNA-ribosyltransferase"/>
    <property type="match status" value="1"/>
</dbReference>
<feature type="active site" description="Nucleophile" evidence="7">
    <location>
        <position position="263"/>
    </location>
</feature>
<proteinExistence type="inferred from homology"/>
<dbReference type="NCBIfam" id="TIGR00449">
    <property type="entry name" value="tgt_general"/>
    <property type="match status" value="1"/>
</dbReference>
<feature type="region of interest" description="RNA binding" evidence="7">
    <location>
        <begin position="244"/>
        <end position="250"/>
    </location>
</feature>
<evidence type="ECO:0000256" key="7">
    <source>
        <dbReference type="HAMAP-Rule" id="MF_00168"/>
    </source>
</evidence>
<feature type="region of interest" description="RNA binding; important for wobble base 34 recognition" evidence="7">
    <location>
        <begin position="268"/>
        <end position="272"/>
    </location>
</feature>
<keyword evidence="3 7" id="KW-0819">tRNA processing</keyword>
<dbReference type="SUPFAM" id="SSF51713">
    <property type="entry name" value="tRNA-guanine transglycosylase"/>
    <property type="match status" value="1"/>
</dbReference>